<dbReference type="Pfam" id="PF03640">
    <property type="entry name" value="Lipoprotein_15"/>
    <property type="match status" value="2"/>
</dbReference>
<keyword evidence="4" id="KW-1185">Reference proteome</keyword>
<dbReference type="PANTHER" id="PTHR39335">
    <property type="entry name" value="BLL4220 PROTEIN"/>
    <property type="match status" value="1"/>
</dbReference>
<name>A0A2T0SNZ4_9PSEU</name>
<feature type="signal peptide" evidence="2">
    <location>
        <begin position="1"/>
        <end position="24"/>
    </location>
</feature>
<feature type="compositionally biased region" description="Polar residues" evidence="1">
    <location>
        <begin position="49"/>
        <end position="58"/>
    </location>
</feature>
<evidence type="ECO:0000256" key="1">
    <source>
        <dbReference type="SAM" id="MobiDB-lite"/>
    </source>
</evidence>
<accession>A0A2T0SNZ4</accession>
<dbReference type="PANTHER" id="PTHR39335:SF1">
    <property type="entry name" value="BLL4220 PROTEIN"/>
    <property type="match status" value="1"/>
</dbReference>
<organism evidence="3 4">
    <name type="scientific">Umezawaea tangerina</name>
    <dbReference type="NCBI Taxonomy" id="84725"/>
    <lineage>
        <taxon>Bacteria</taxon>
        <taxon>Bacillati</taxon>
        <taxon>Actinomycetota</taxon>
        <taxon>Actinomycetes</taxon>
        <taxon>Pseudonocardiales</taxon>
        <taxon>Pseudonocardiaceae</taxon>
        <taxon>Umezawaea</taxon>
    </lineage>
</organism>
<evidence type="ECO:0000313" key="4">
    <source>
        <dbReference type="Proteomes" id="UP000239494"/>
    </source>
</evidence>
<dbReference type="EMBL" id="PVTF01000014">
    <property type="protein sequence ID" value="PRY35134.1"/>
    <property type="molecule type" value="Genomic_DNA"/>
</dbReference>
<dbReference type="InterPro" id="IPR005297">
    <property type="entry name" value="Lipoprotein_repeat"/>
</dbReference>
<dbReference type="OrthoDB" id="597632at2"/>
<feature type="chain" id="PRO_5038398712" evidence="2">
    <location>
        <begin position="25"/>
        <end position="297"/>
    </location>
</feature>
<dbReference type="PROSITE" id="PS51257">
    <property type="entry name" value="PROKAR_LIPOPROTEIN"/>
    <property type="match status" value="1"/>
</dbReference>
<dbReference type="AlphaFoldDB" id="A0A2T0SNZ4"/>
<proteinExistence type="predicted"/>
<dbReference type="GO" id="GO:0043448">
    <property type="term" value="P:alkane catabolic process"/>
    <property type="evidence" value="ECO:0007669"/>
    <property type="project" value="TreeGrafter"/>
</dbReference>
<feature type="region of interest" description="Disordered" evidence="1">
    <location>
        <begin position="26"/>
        <end position="74"/>
    </location>
</feature>
<feature type="compositionally biased region" description="Low complexity" evidence="1">
    <location>
        <begin position="36"/>
        <end position="48"/>
    </location>
</feature>
<dbReference type="Proteomes" id="UP000239494">
    <property type="component" value="Unassembled WGS sequence"/>
</dbReference>
<evidence type="ECO:0000313" key="3">
    <source>
        <dbReference type="EMBL" id="PRY35134.1"/>
    </source>
</evidence>
<dbReference type="RefSeq" id="WP_106193574.1">
    <property type="nucleotide sequence ID" value="NZ_PVTF01000014.1"/>
</dbReference>
<keyword evidence="2" id="KW-0732">Signal</keyword>
<sequence>MLRKHAWPLAVLFAVGAIALSACGSTGGTAQPATQSSSPDSGSGTTSDVQTLSGTARSNKADEKAGDMAPVSAPAETREKWVSLRAASAGDLDPVVINGAGLTLYRFDKDSANPSKATCNGDCAVTWPPVTVMPGGKIFFAGIKKQDIGVVKRDDGKLQVTIKGWPVYRFTKDTKPGDTLGQGVGGTWFGVTPDGQKAGPAKPVTPPPAAPDAKPATSATVFTGKNFDDFSGDNFASGITGPGCKDVRGEIKSIQPSGSLKIWSDAGCKGKSLVITEDVPDLAAIGFPAGIRSLFFG</sequence>
<keyword evidence="3" id="KW-0449">Lipoprotein</keyword>
<feature type="region of interest" description="Disordered" evidence="1">
    <location>
        <begin position="195"/>
        <end position="216"/>
    </location>
</feature>
<protein>
    <submittedName>
        <fullName evidence="3">Putative lipoprotein with Yx(FWY)xxD motif</fullName>
    </submittedName>
</protein>
<gene>
    <name evidence="3" type="ORF">CLV43_11452</name>
</gene>
<reference evidence="3 4" key="1">
    <citation type="submission" date="2018-03" db="EMBL/GenBank/DDBJ databases">
        <title>Genomic Encyclopedia of Archaeal and Bacterial Type Strains, Phase II (KMG-II): from individual species to whole genera.</title>
        <authorList>
            <person name="Goeker M."/>
        </authorList>
    </citation>
    <scope>NUCLEOTIDE SEQUENCE [LARGE SCALE GENOMIC DNA]</scope>
    <source>
        <strain evidence="3 4">DSM 44720</strain>
    </source>
</reference>
<evidence type="ECO:0000256" key="2">
    <source>
        <dbReference type="SAM" id="SignalP"/>
    </source>
</evidence>
<comment type="caution">
    <text evidence="3">The sequence shown here is derived from an EMBL/GenBank/DDBJ whole genome shotgun (WGS) entry which is preliminary data.</text>
</comment>